<dbReference type="PANTHER" id="PTHR11685">
    <property type="entry name" value="RBR FAMILY RING FINGER AND IBR DOMAIN-CONTAINING"/>
    <property type="match status" value="1"/>
</dbReference>
<dbReference type="SMART" id="SM00647">
    <property type="entry name" value="IBR"/>
    <property type="match status" value="2"/>
</dbReference>
<dbReference type="AlphaFoldDB" id="A0A078B2T5"/>
<feature type="domain" description="Ubiquitin-like" evidence="11">
    <location>
        <begin position="101"/>
        <end position="183"/>
    </location>
</feature>
<dbReference type="InParanoid" id="A0A078B2T5"/>
<dbReference type="InterPro" id="IPR000626">
    <property type="entry name" value="Ubiquitin-like_dom"/>
</dbReference>
<feature type="domain" description="RING-type" evidence="12">
    <location>
        <begin position="198"/>
        <end position="432"/>
    </location>
</feature>
<comment type="pathway">
    <text evidence="2">Protein modification; protein ubiquitination.</text>
</comment>
<dbReference type="PROSITE" id="PS51873">
    <property type="entry name" value="TRIAD"/>
    <property type="match status" value="1"/>
</dbReference>
<reference evidence="13 14" key="1">
    <citation type="submission" date="2014-06" db="EMBL/GenBank/DDBJ databases">
        <authorList>
            <person name="Swart Estienne"/>
        </authorList>
    </citation>
    <scope>NUCLEOTIDE SEQUENCE [LARGE SCALE GENOMIC DNA]</scope>
    <source>
        <strain evidence="13 14">130c</strain>
    </source>
</reference>
<dbReference type="InterPro" id="IPR044066">
    <property type="entry name" value="TRIAD_supradom"/>
</dbReference>
<evidence type="ECO:0000259" key="12">
    <source>
        <dbReference type="PROSITE" id="PS51873"/>
    </source>
</evidence>
<dbReference type="SUPFAM" id="SSF57850">
    <property type="entry name" value="RING/U-box"/>
    <property type="match status" value="1"/>
</dbReference>
<dbReference type="InterPro" id="IPR029071">
    <property type="entry name" value="Ubiquitin-like_domsf"/>
</dbReference>
<evidence type="ECO:0000256" key="3">
    <source>
        <dbReference type="ARBA" id="ARBA00012251"/>
    </source>
</evidence>
<proteinExistence type="predicted"/>
<evidence type="ECO:0000256" key="1">
    <source>
        <dbReference type="ARBA" id="ARBA00001798"/>
    </source>
</evidence>
<keyword evidence="7" id="KW-0677">Repeat</keyword>
<evidence type="ECO:0000256" key="5">
    <source>
        <dbReference type="ARBA" id="ARBA00022679"/>
    </source>
</evidence>
<dbReference type="PROSITE" id="PS50053">
    <property type="entry name" value="UBIQUITIN_2"/>
    <property type="match status" value="2"/>
</dbReference>
<comment type="catalytic activity">
    <reaction evidence="1">
        <text>[E2 ubiquitin-conjugating enzyme]-S-ubiquitinyl-L-cysteine + [acceptor protein]-L-lysine = [E2 ubiquitin-conjugating enzyme]-L-cysteine + [acceptor protein]-N(6)-ubiquitinyl-L-lysine.</text>
        <dbReference type="EC" id="2.3.2.31"/>
    </reaction>
</comment>
<organism evidence="13 14">
    <name type="scientific">Stylonychia lemnae</name>
    <name type="common">Ciliate</name>
    <dbReference type="NCBI Taxonomy" id="5949"/>
    <lineage>
        <taxon>Eukaryota</taxon>
        <taxon>Sar</taxon>
        <taxon>Alveolata</taxon>
        <taxon>Ciliophora</taxon>
        <taxon>Intramacronucleata</taxon>
        <taxon>Spirotrichea</taxon>
        <taxon>Stichotrichia</taxon>
        <taxon>Sporadotrichida</taxon>
        <taxon>Oxytrichidae</taxon>
        <taxon>Stylonychinae</taxon>
        <taxon>Stylonychia</taxon>
    </lineage>
</organism>
<dbReference type="InterPro" id="IPR002867">
    <property type="entry name" value="IBR_dom"/>
</dbReference>
<dbReference type="CDD" id="cd20336">
    <property type="entry name" value="Rcat_RBR"/>
    <property type="match status" value="1"/>
</dbReference>
<dbReference type="GO" id="GO:0061630">
    <property type="term" value="F:ubiquitin protein ligase activity"/>
    <property type="evidence" value="ECO:0007669"/>
    <property type="project" value="UniProtKB-EC"/>
</dbReference>
<evidence type="ECO:0000313" key="13">
    <source>
        <dbReference type="EMBL" id="CDW88784.1"/>
    </source>
</evidence>
<keyword evidence="14" id="KW-1185">Reference proteome</keyword>
<sequence>MSTLSQSSSSSSQKYYQIFVKGFEGRTILLNSSLKFTQNTTIRELKEAVSDRTGINFKEILLIYGTKQLADIYDNKNLKEFGIQDNSNLVMVGRLKGGVNISLKIKLLNGKNNCFLLFALSYILDEEITVNIAEESTVLELKKLIHSRKNLLGSDQMCLMCAGVKLNDARKIKLCNLKQGYVVTQSKQDLSEIPGLIISYDPDILSFDDSHEARAKMPCGHVISTESMTQFLQSLIDAKKYVIKCPAFRGDGRPCETEWDYKLCKEIGVLTLEERQKFETGFEMNMFYQQIGGKQCPFCETFVMKDINTQSTNRVRCVGCQNRIGSYDFCWICLKKWISNSSSPKHCGNPDCESAKDTNKILESCGVKIVDAIANIPVTRACPNCKTLIEHTSGCRHMTCTSPICREKKYQFCFICLQPWTGHNNSTCQVAERQKLQDKQ</sequence>
<dbReference type="GO" id="GO:0009893">
    <property type="term" value="P:positive regulation of metabolic process"/>
    <property type="evidence" value="ECO:0007669"/>
    <property type="project" value="UniProtKB-ARBA"/>
</dbReference>
<name>A0A078B2T5_STYLE</name>
<keyword evidence="5" id="KW-0808">Transferase</keyword>
<feature type="domain" description="Ubiquitin-like" evidence="11">
    <location>
        <begin position="16"/>
        <end position="98"/>
    </location>
</feature>
<accession>A0A078B2T5</accession>
<keyword evidence="10" id="KW-0862">Zinc</keyword>
<keyword evidence="4" id="KW-0597">Phosphoprotein</keyword>
<dbReference type="Pfam" id="PF00240">
    <property type="entry name" value="ubiquitin"/>
    <property type="match status" value="2"/>
</dbReference>
<keyword evidence="8" id="KW-0863">Zinc-finger</keyword>
<gene>
    <name evidence="13" type="primary">Contig13450.g14348</name>
    <name evidence="13" type="ORF">STYLEM_17909</name>
</gene>
<evidence type="ECO:0000256" key="6">
    <source>
        <dbReference type="ARBA" id="ARBA00022723"/>
    </source>
</evidence>
<evidence type="ECO:0000256" key="9">
    <source>
        <dbReference type="ARBA" id="ARBA00022786"/>
    </source>
</evidence>
<dbReference type="Proteomes" id="UP000039865">
    <property type="component" value="Unassembled WGS sequence"/>
</dbReference>
<dbReference type="SUPFAM" id="SSF54236">
    <property type="entry name" value="Ubiquitin-like"/>
    <property type="match status" value="2"/>
</dbReference>
<dbReference type="SMART" id="SM00213">
    <property type="entry name" value="UBQ"/>
    <property type="match status" value="2"/>
</dbReference>
<dbReference type="InterPro" id="IPR031127">
    <property type="entry name" value="E3_UB_ligase_RBR"/>
</dbReference>
<keyword evidence="6" id="KW-0479">Metal-binding</keyword>
<dbReference type="GO" id="GO:0008270">
    <property type="term" value="F:zinc ion binding"/>
    <property type="evidence" value="ECO:0007669"/>
    <property type="project" value="UniProtKB-KW"/>
</dbReference>
<dbReference type="Pfam" id="PF22605">
    <property type="entry name" value="IBR_2"/>
    <property type="match status" value="1"/>
</dbReference>
<dbReference type="EMBL" id="CCKQ01016896">
    <property type="protein sequence ID" value="CDW88784.1"/>
    <property type="molecule type" value="Genomic_DNA"/>
</dbReference>
<dbReference type="OMA" id="GTRYEFC"/>
<dbReference type="Gene3D" id="3.10.20.90">
    <property type="entry name" value="Phosphatidylinositol 3-kinase Catalytic Subunit, Chain A, domain 1"/>
    <property type="match status" value="2"/>
</dbReference>
<keyword evidence="9" id="KW-0833">Ubl conjugation pathway</keyword>
<dbReference type="Gene3D" id="1.20.120.1750">
    <property type="match status" value="1"/>
</dbReference>
<protein>
    <recommendedName>
        <fullName evidence="3">RBR-type E3 ubiquitin transferase</fullName>
        <ecNumber evidence="3">2.3.2.31</ecNumber>
    </recommendedName>
</protein>
<evidence type="ECO:0000313" key="14">
    <source>
        <dbReference type="Proteomes" id="UP000039865"/>
    </source>
</evidence>
<evidence type="ECO:0000259" key="11">
    <source>
        <dbReference type="PROSITE" id="PS50053"/>
    </source>
</evidence>
<dbReference type="EC" id="2.3.2.31" evidence="3"/>
<dbReference type="InterPro" id="IPR054694">
    <property type="entry name" value="Parkin-like_IBR"/>
</dbReference>
<evidence type="ECO:0000256" key="8">
    <source>
        <dbReference type="ARBA" id="ARBA00022771"/>
    </source>
</evidence>
<evidence type="ECO:0000256" key="7">
    <source>
        <dbReference type="ARBA" id="ARBA00022737"/>
    </source>
</evidence>
<evidence type="ECO:0000256" key="10">
    <source>
        <dbReference type="ARBA" id="ARBA00022833"/>
    </source>
</evidence>
<dbReference type="GO" id="GO:0016567">
    <property type="term" value="P:protein ubiquitination"/>
    <property type="evidence" value="ECO:0007669"/>
    <property type="project" value="InterPro"/>
</dbReference>
<evidence type="ECO:0000256" key="4">
    <source>
        <dbReference type="ARBA" id="ARBA00022553"/>
    </source>
</evidence>
<evidence type="ECO:0000256" key="2">
    <source>
        <dbReference type="ARBA" id="ARBA00004906"/>
    </source>
</evidence>
<dbReference type="CDD" id="cd17039">
    <property type="entry name" value="Ubl_ubiquitin_like"/>
    <property type="match status" value="2"/>
</dbReference>
<dbReference type="OrthoDB" id="419317at2759"/>